<keyword evidence="1" id="KW-0175">Coiled coil</keyword>
<feature type="compositionally biased region" description="Polar residues" evidence="2">
    <location>
        <begin position="111"/>
        <end position="123"/>
    </location>
</feature>
<dbReference type="PANTHER" id="PTHR31245">
    <property type="entry name" value="UBIQUITIN SYSTEM COMPONENT CUE PROTEIN"/>
    <property type="match status" value="1"/>
</dbReference>
<dbReference type="EMBL" id="HBGZ01014650">
    <property type="protein sequence ID" value="CAD9601443.1"/>
    <property type="molecule type" value="Transcribed_RNA"/>
</dbReference>
<sequence>MEVVSPITFAHPNGGSKRRFACADTTTSPAAFAPSSPHHHSADENMDDCSSGYGFHATKRRRKNNQDCAGSNALLQKENNWSISPFLSGTGALSQPGCQSPISAANKRTRTNSPQHNFGSSGLQHHHPNPAHQKIQELQQVVQQQTAEIDHLKSENGSLQTQNQKVEHENRILKRAVTIQQDRQHQVSAELEGARTFKEQAEERIRRLEQMNLTLQYQMQAQNSSAGNDFMGLRPPDVY</sequence>
<name>A0A7S2LD89_9STRA</name>
<feature type="compositionally biased region" description="Polar residues" evidence="2">
    <location>
        <begin position="94"/>
        <end position="103"/>
    </location>
</feature>
<gene>
    <name evidence="3" type="ORF">SMAR0320_LOCUS10483</name>
</gene>
<organism evidence="3">
    <name type="scientific">Skeletonema marinoi</name>
    <dbReference type="NCBI Taxonomy" id="267567"/>
    <lineage>
        <taxon>Eukaryota</taxon>
        <taxon>Sar</taxon>
        <taxon>Stramenopiles</taxon>
        <taxon>Ochrophyta</taxon>
        <taxon>Bacillariophyta</taxon>
        <taxon>Coscinodiscophyceae</taxon>
        <taxon>Thalassiosirophycidae</taxon>
        <taxon>Thalassiosirales</taxon>
        <taxon>Skeletonemataceae</taxon>
        <taxon>Skeletonema</taxon>
        <taxon>Skeletonema marinoi-dohrnii complex</taxon>
    </lineage>
</organism>
<feature type="region of interest" description="Disordered" evidence="2">
    <location>
        <begin position="94"/>
        <end position="129"/>
    </location>
</feature>
<dbReference type="PANTHER" id="PTHR31245:SF20">
    <property type="entry name" value="F18B13.13 PROTEIN"/>
    <property type="match status" value="1"/>
</dbReference>
<evidence type="ECO:0000256" key="1">
    <source>
        <dbReference type="SAM" id="Coils"/>
    </source>
</evidence>
<accession>A0A7S2LD89</accession>
<reference evidence="3" key="1">
    <citation type="submission" date="2021-01" db="EMBL/GenBank/DDBJ databases">
        <authorList>
            <person name="Corre E."/>
            <person name="Pelletier E."/>
            <person name="Niang G."/>
            <person name="Scheremetjew M."/>
            <person name="Finn R."/>
            <person name="Kale V."/>
            <person name="Holt S."/>
            <person name="Cochrane G."/>
            <person name="Meng A."/>
            <person name="Brown T."/>
            <person name="Cohen L."/>
        </authorList>
    </citation>
    <scope>NUCLEOTIDE SEQUENCE</scope>
    <source>
        <strain evidence="3">SM1012Den-03</strain>
    </source>
</reference>
<evidence type="ECO:0000256" key="2">
    <source>
        <dbReference type="SAM" id="MobiDB-lite"/>
    </source>
</evidence>
<proteinExistence type="predicted"/>
<dbReference type="AlphaFoldDB" id="A0A7S2LD89"/>
<protein>
    <submittedName>
        <fullName evidence="3">Uncharacterized protein</fullName>
    </submittedName>
</protein>
<feature type="coiled-coil region" evidence="1">
    <location>
        <begin position="135"/>
        <end position="218"/>
    </location>
</feature>
<evidence type="ECO:0000313" key="3">
    <source>
        <dbReference type="EMBL" id="CAD9601443.1"/>
    </source>
</evidence>